<dbReference type="InterPro" id="IPR051018">
    <property type="entry name" value="Bacteriophage_GH24"/>
</dbReference>
<dbReference type="CDD" id="cd00737">
    <property type="entry name" value="lyz_endolysin_autolysin"/>
    <property type="match status" value="1"/>
</dbReference>
<dbReference type="EC" id="3.2.1.17" evidence="4"/>
<keyword evidence="2 4" id="KW-0081">Bacteriolytic enzyme</keyword>
<gene>
    <name evidence="5" type="ORF">OM960_01945</name>
</gene>
<dbReference type="Pfam" id="PF00959">
    <property type="entry name" value="Phage_lysozyme"/>
    <property type="match status" value="1"/>
</dbReference>
<evidence type="ECO:0000256" key="1">
    <source>
        <dbReference type="ARBA" id="ARBA00022529"/>
    </source>
</evidence>
<dbReference type="InterPro" id="IPR023347">
    <property type="entry name" value="Lysozyme_dom_sf"/>
</dbReference>
<keyword evidence="3" id="KW-1035">Host cytoplasm</keyword>
<dbReference type="EMBL" id="JAPDOG010000001">
    <property type="protein sequence ID" value="MCW3780345.1"/>
    <property type="molecule type" value="Genomic_DNA"/>
</dbReference>
<evidence type="ECO:0000256" key="4">
    <source>
        <dbReference type="RuleBase" id="RU003788"/>
    </source>
</evidence>
<accession>A0ABT3IY35</accession>
<proteinExistence type="inferred from homology"/>
<dbReference type="InterPro" id="IPR002196">
    <property type="entry name" value="Glyco_hydro_24"/>
</dbReference>
<name>A0ABT3IY35_9RHOB</name>
<evidence type="ECO:0000256" key="3">
    <source>
        <dbReference type="ARBA" id="ARBA00023200"/>
    </source>
</evidence>
<dbReference type="InterPro" id="IPR023346">
    <property type="entry name" value="Lysozyme-like_dom_sf"/>
</dbReference>
<organism evidence="5 6">
    <name type="scientific">Defluviimonas salinarum</name>
    <dbReference type="NCBI Taxonomy" id="2992147"/>
    <lineage>
        <taxon>Bacteria</taxon>
        <taxon>Pseudomonadati</taxon>
        <taxon>Pseudomonadota</taxon>
        <taxon>Alphaproteobacteria</taxon>
        <taxon>Rhodobacterales</taxon>
        <taxon>Paracoccaceae</taxon>
        <taxon>Albidovulum</taxon>
    </lineage>
</organism>
<keyword evidence="4" id="KW-0378">Hydrolase</keyword>
<dbReference type="PANTHER" id="PTHR38107:SF3">
    <property type="entry name" value="LYSOZYME RRRD-RELATED"/>
    <property type="match status" value="1"/>
</dbReference>
<protein>
    <recommendedName>
        <fullName evidence="4">Lysozyme</fullName>
        <ecNumber evidence="4">3.2.1.17</ecNumber>
    </recommendedName>
</protein>
<dbReference type="RefSeq" id="WP_264770908.1">
    <property type="nucleotide sequence ID" value="NZ_JAPDOG010000001.1"/>
</dbReference>
<dbReference type="InterPro" id="IPR033907">
    <property type="entry name" value="Endolysin_autolysin"/>
</dbReference>
<dbReference type="PANTHER" id="PTHR38107">
    <property type="match status" value="1"/>
</dbReference>
<reference evidence="5 6" key="1">
    <citation type="submission" date="2022-10" db="EMBL/GenBank/DDBJ databases">
        <title>Defluviimonas sp. CAU 1641 isolated from mud.</title>
        <authorList>
            <person name="Kim W."/>
        </authorList>
    </citation>
    <scope>NUCLEOTIDE SEQUENCE [LARGE SCALE GENOMIC DNA]</scope>
    <source>
        <strain evidence="5 6">CAU 1641</strain>
    </source>
</reference>
<dbReference type="Proteomes" id="UP001207582">
    <property type="component" value="Unassembled WGS sequence"/>
</dbReference>
<keyword evidence="6" id="KW-1185">Reference proteome</keyword>
<comment type="catalytic activity">
    <reaction evidence="4">
        <text>Hydrolysis of (1-&gt;4)-beta-linkages between N-acetylmuramic acid and N-acetyl-D-glucosamine residues in a peptidoglycan and between N-acetyl-D-glucosamine residues in chitodextrins.</text>
        <dbReference type="EC" id="3.2.1.17"/>
    </reaction>
</comment>
<sequence>MHMTDRGLLALVRHEGIVPGLYFDVKQVWTFGIGHTAAAGGPDPATMPRGMPADLDAGIREAFRVFRTDLARYEAAVLRAVKVPLEPHEFDALVSFHYNTGGIAKAALTRHLNAGDRAAAAAAFMGWLKPVAIRQRREAERDLFATGHYPAGTIPVWSVDRNGRVDFSKPIRRLTEGEALALLRPASVPIPRPSVPAVTPEPAIGWLARLSAFFSTLIRKA</sequence>
<keyword evidence="1 4" id="KW-0929">Antimicrobial</keyword>
<evidence type="ECO:0000313" key="6">
    <source>
        <dbReference type="Proteomes" id="UP001207582"/>
    </source>
</evidence>
<comment type="similarity">
    <text evidence="4">Belongs to the glycosyl hydrolase 24 family.</text>
</comment>
<evidence type="ECO:0000313" key="5">
    <source>
        <dbReference type="EMBL" id="MCW3780345.1"/>
    </source>
</evidence>
<dbReference type="Gene3D" id="1.10.530.40">
    <property type="match status" value="1"/>
</dbReference>
<evidence type="ECO:0000256" key="2">
    <source>
        <dbReference type="ARBA" id="ARBA00022638"/>
    </source>
</evidence>
<comment type="caution">
    <text evidence="5">The sequence shown here is derived from an EMBL/GenBank/DDBJ whole genome shotgun (WGS) entry which is preliminary data.</text>
</comment>
<keyword evidence="4" id="KW-0326">Glycosidase</keyword>
<dbReference type="SUPFAM" id="SSF53955">
    <property type="entry name" value="Lysozyme-like"/>
    <property type="match status" value="1"/>
</dbReference>